<dbReference type="EMBL" id="EAAA01000794">
    <property type="status" value="NOT_ANNOTATED_CDS"/>
    <property type="molecule type" value="Genomic_DNA"/>
</dbReference>
<name>H2XV93_CIOIN</name>
<dbReference type="Ensembl" id="ENSCINT00000030312.1">
    <property type="protein sequence ID" value="ENSCINP00000033577.1"/>
    <property type="gene ID" value="ENSCING00000023215.1"/>
</dbReference>
<evidence type="ECO:0000313" key="2">
    <source>
        <dbReference type="Proteomes" id="UP000008144"/>
    </source>
</evidence>
<keyword evidence="2" id="KW-1185">Reference proteome</keyword>
<organism evidence="1 2">
    <name type="scientific">Ciona intestinalis</name>
    <name type="common">Transparent sea squirt</name>
    <name type="synonym">Ascidia intestinalis</name>
    <dbReference type="NCBI Taxonomy" id="7719"/>
    <lineage>
        <taxon>Eukaryota</taxon>
        <taxon>Metazoa</taxon>
        <taxon>Chordata</taxon>
        <taxon>Tunicata</taxon>
        <taxon>Ascidiacea</taxon>
        <taxon>Phlebobranchia</taxon>
        <taxon>Cionidae</taxon>
        <taxon>Ciona</taxon>
    </lineage>
</organism>
<dbReference type="HOGENOM" id="CLU_2941008_0_0_1"/>
<dbReference type="AlphaFoldDB" id="H2XV93"/>
<proteinExistence type="predicted"/>
<dbReference type="Proteomes" id="UP000008144">
    <property type="component" value="Chromosome 11"/>
</dbReference>
<sequence>MRFKQDCNNFNYVLIRINLIVVGDLFKNPDLVYSKEYVEQKQCRVFCKFSLLIINTVILT</sequence>
<protein>
    <submittedName>
        <fullName evidence="1">Uncharacterized protein</fullName>
    </submittedName>
</protein>
<reference evidence="2" key="1">
    <citation type="journal article" date="2002" name="Science">
        <title>The draft genome of Ciona intestinalis: insights into chordate and vertebrate origins.</title>
        <authorList>
            <person name="Dehal P."/>
            <person name="Satou Y."/>
            <person name="Campbell R.K."/>
            <person name="Chapman J."/>
            <person name="Degnan B."/>
            <person name="De Tomaso A."/>
            <person name="Davidson B."/>
            <person name="Di Gregorio A."/>
            <person name="Gelpke M."/>
            <person name="Goodstein D.M."/>
            <person name="Harafuji N."/>
            <person name="Hastings K.E."/>
            <person name="Ho I."/>
            <person name="Hotta K."/>
            <person name="Huang W."/>
            <person name="Kawashima T."/>
            <person name="Lemaire P."/>
            <person name="Martinez D."/>
            <person name="Meinertzhagen I.A."/>
            <person name="Necula S."/>
            <person name="Nonaka M."/>
            <person name="Putnam N."/>
            <person name="Rash S."/>
            <person name="Saiga H."/>
            <person name="Satake M."/>
            <person name="Terry A."/>
            <person name="Yamada L."/>
            <person name="Wang H.G."/>
            <person name="Awazu S."/>
            <person name="Azumi K."/>
            <person name="Boore J."/>
            <person name="Branno M."/>
            <person name="Chin-Bow S."/>
            <person name="DeSantis R."/>
            <person name="Doyle S."/>
            <person name="Francino P."/>
            <person name="Keys D.N."/>
            <person name="Haga S."/>
            <person name="Hayashi H."/>
            <person name="Hino K."/>
            <person name="Imai K.S."/>
            <person name="Inaba K."/>
            <person name="Kano S."/>
            <person name="Kobayashi K."/>
            <person name="Kobayashi M."/>
            <person name="Lee B.I."/>
            <person name="Makabe K.W."/>
            <person name="Manohar C."/>
            <person name="Matassi G."/>
            <person name="Medina M."/>
            <person name="Mochizuki Y."/>
            <person name="Mount S."/>
            <person name="Morishita T."/>
            <person name="Miura S."/>
            <person name="Nakayama A."/>
            <person name="Nishizaka S."/>
            <person name="Nomoto H."/>
            <person name="Ohta F."/>
            <person name="Oishi K."/>
            <person name="Rigoutsos I."/>
            <person name="Sano M."/>
            <person name="Sasaki A."/>
            <person name="Sasakura Y."/>
            <person name="Shoguchi E."/>
            <person name="Shin-i T."/>
            <person name="Spagnuolo A."/>
            <person name="Stainier D."/>
            <person name="Suzuki M.M."/>
            <person name="Tassy O."/>
            <person name="Takatori N."/>
            <person name="Tokuoka M."/>
            <person name="Yagi K."/>
            <person name="Yoshizaki F."/>
            <person name="Wada S."/>
            <person name="Zhang C."/>
            <person name="Hyatt P.D."/>
            <person name="Larimer F."/>
            <person name="Detter C."/>
            <person name="Doggett N."/>
            <person name="Glavina T."/>
            <person name="Hawkins T."/>
            <person name="Richardson P."/>
            <person name="Lucas S."/>
            <person name="Kohara Y."/>
            <person name="Levine M."/>
            <person name="Satoh N."/>
            <person name="Rokhsar D.S."/>
        </authorList>
    </citation>
    <scope>NUCLEOTIDE SEQUENCE [LARGE SCALE GENOMIC DNA]</scope>
</reference>
<dbReference type="InParanoid" id="H2XV93"/>
<accession>H2XV93</accession>
<evidence type="ECO:0000313" key="1">
    <source>
        <dbReference type="Ensembl" id="ENSCINP00000033577.1"/>
    </source>
</evidence>
<reference evidence="1" key="2">
    <citation type="journal article" date="2008" name="Genome Biol.">
        <title>Improved genome assembly and evidence-based global gene model set for the chordate Ciona intestinalis: new insight into intron and operon populations.</title>
        <authorList>
            <person name="Satou Y."/>
            <person name="Mineta K."/>
            <person name="Ogasawara M."/>
            <person name="Sasakura Y."/>
            <person name="Shoguchi E."/>
            <person name="Ueno K."/>
            <person name="Yamada L."/>
            <person name="Matsumoto J."/>
            <person name="Wasserscheid J."/>
            <person name="Dewar K."/>
            <person name="Wiley G.B."/>
            <person name="Macmil S.L."/>
            <person name="Roe B.A."/>
            <person name="Zeller R.W."/>
            <person name="Hastings K.E."/>
            <person name="Lemaire P."/>
            <person name="Lindquist E."/>
            <person name="Endo T."/>
            <person name="Hotta K."/>
            <person name="Inaba K."/>
        </authorList>
    </citation>
    <scope>NUCLEOTIDE SEQUENCE [LARGE SCALE GENOMIC DNA]</scope>
    <source>
        <strain evidence="1">wild type</strain>
    </source>
</reference>
<reference evidence="1" key="4">
    <citation type="submission" date="2025-09" db="UniProtKB">
        <authorList>
            <consortium name="Ensembl"/>
        </authorList>
    </citation>
    <scope>IDENTIFICATION</scope>
</reference>
<reference evidence="1" key="3">
    <citation type="submission" date="2025-08" db="UniProtKB">
        <authorList>
            <consortium name="Ensembl"/>
        </authorList>
    </citation>
    <scope>IDENTIFICATION</scope>
</reference>